<gene>
    <name evidence="1" type="ORF">HOV93_24640</name>
</gene>
<evidence type="ECO:0000313" key="2">
    <source>
        <dbReference type="Proteomes" id="UP000551616"/>
    </source>
</evidence>
<dbReference type="Proteomes" id="UP000551616">
    <property type="component" value="Unassembled WGS sequence"/>
</dbReference>
<keyword evidence="2" id="KW-1185">Reference proteome</keyword>
<evidence type="ECO:0000313" key="1">
    <source>
        <dbReference type="EMBL" id="MBA2115290.1"/>
    </source>
</evidence>
<name>A0A7V8V5N4_9BACT</name>
<protein>
    <submittedName>
        <fullName evidence="1">Uncharacterized protein</fullName>
    </submittedName>
</protein>
<accession>A0A7V8V5N4</accession>
<dbReference type="EMBL" id="JABRWO010000006">
    <property type="protein sequence ID" value="MBA2115290.1"/>
    <property type="molecule type" value="Genomic_DNA"/>
</dbReference>
<organism evidence="1 2">
    <name type="scientific">Bremerella alba</name>
    <dbReference type="NCBI Taxonomy" id="980252"/>
    <lineage>
        <taxon>Bacteria</taxon>
        <taxon>Pseudomonadati</taxon>
        <taxon>Planctomycetota</taxon>
        <taxon>Planctomycetia</taxon>
        <taxon>Pirellulales</taxon>
        <taxon>Pirellulaceae</taxon>
        <taxon>Bremerella</taxon>
    </lineage>
</organism>
<comment type="caution">
    <text evidence="1">The sequence shown here is derived from an EMBL/GenBank/DDBJ whole genome shotgun (WGS) entry which is preliminary data.</text>
</comment>
<sequence>MSKNELLPEYIFATETIPTMSINHGMYDFSDSVSSRSQFGLERDFSPQSRSNQYDVCIARPLAMHAALLCLRNEEVECKSPTAPRL</sequence>
<reference evidence="1 2" key="1">
    <citation type="submission" date="2020-05" db="EMBL/GenBank/DDBJ databases">
        <title>Bremerella alba sp. nov., a novel planctomycete isolated from the surface of the macroalga Fucus spiralis.</title>
        <authorList>
            <person name="Godinho O."/>
            <person name="Botelho R."/>
            <person name="Albuquerque L."/>
            <person name="Wiegand S."/>
            <person name="Da Costa M.S."/>
            <person name="Lobo-Da-Cunha A."/>
            <person name="Jogler C."/>
            <person name="Lage O.M."/>
        </authorList>
    </citation>
    <scope>NUCLEOTIDE SEQUENCE [LARGE SCALE GENOMIC DNA]</scope>
    <source>
        <strain evidence="1 2">FF15</strain>
    </source>
</reference>
<dbReference type="AlphaFoldDB" id="A0A7V8V5N4"/>
<proteinExistence type="predicted"/>